<dbReference type="AlphaFoldDB" id="A0A317Y646"/>
<keyword evidence="1" id="KW-1133">Transmembrane helix</keyword>
<dbReference type="Proteomes" id="UP000251960">
    <property type="component" value="Chromosome 1"/>
</dbReference>
<keyword evidence="1" id="KW-0472">Membrane</keyword>
<keyword evidence="1" id="KW-0812">Transmembrane</keyword>
<reference evidence="2" key="1">
    <citation type="journal article" date="2018" name="Nat. Genet.">
        <title>Extensive intraspecific gene order and gene structural variations between Mo17 and other maize genomes.</title>
        <authorList>
            <person name="Sun S."/>
            <person name="Zhou Y."/>
            <person name="Chen J."/>
            <person name="Shi J."/>
            <person name="Zhao H."/>
            <person name="Zhao H."/>
            <person name="Song W."/>
            <person name="Zhang M."/>
            <person name="Cui Y."/>
            <person name="Dong X."/>
            <person name="Liu H."/>
            <person name="Ma X."/>
            <person name="Jiao Y."/>
            <person name="Wang B."/>
            <person name="Wei X."/>
            <person name="Stein J.C."/>
            <person name="Glaubitz J.C."/>
            <person name="Lu F."/>
            <person name="Yu G."/>
            <person name="Liang C."/>
            <person name="Fengler K."/>
            <person name="Li B."/>
            <person name="Rafalski A."/>
            <person name="Schnable P.S."/>
            <person name="Ware D.H."/>
            <person name="Buckler E.S."/>
            <person name="Lai J."/>
        </authorList>
    </citation>
    <scope>NUCLEOTIDE SEQUENCE [LARGE SCALE GENOMIC DNA]</scope>
    <source>
        <tissue evidence="2">Seedling</tissue>
    </source>
</reference>
<protein>
    <submittedName>
        <fullName evidence="2">Uncharacterized protein</fullName>
    </submittedName>
</protein>
<organism evidence="2">
    <name type="scientific">Zea mays</name>
    <name type="common">Maize</name>
    <dbReference type="NCBI Taxonomy" id="4577"/>
    <lineage>
        <taxon>Eukaryota</taxon>
        <taxon>Viridiplantae</taxon>
        <taxon>Streptophyta</taxon>
        <taxon>Embryophyta</taxon>
        <taxon>Tracheophyta</taxon>
        <taxon>Spermatophyta</taxon>
        <taxon>Magnoliopsida</taxon>
        <taxon>Liliopsida</taxon>
        <taxon>Poales</taxon>
        <taxon>Poaceae</taxon>
        <taxon>PACMAD clade</taxon>
        <taxon>Panicoideae</taxon>
        <taxon>Andropogonodae</taxon>
        <taxon>Andropogoneae</taxon>
        <taxon>Tripsacinae</taxon>
        <taxon>Zea</taxon>
    </lineage>
</organism>
<evidence type="ECO:0000313" key="2">
    <source>
        <dbReference type="EMBL" id="PWZ54168.1"/>
    </source>
</evidence>
<comment type="caution">
    <text evidence="2">The sequence shown here is derived from an EMBL/GenBank/DDBJ whole genome shotgun (WGS) entry which is preliminary data.</text>
</comment>
<dbReference type="EMBL" id="NCVQ01000001">
    <property type="protein sequence ID" value="PWZ54168.1"/>
    <property type="molecule type" value="Genomic_DNA"/>
</dbReference>
<feature type="transmembrane region" description="Helical" evidence="1">
    <location>
        <begin position="6"/>
        <end position="26"/>
    </location>
</feature>
<name>A0A317Y646_MAIZE</name>
<gene>
    <name evidence="2" type="ORF">Zm00014a_033594</name>
</gene>
<proteinExistence type="predicted"/>
<evidence type="ECO:0000256" key="1">
    <source>
        <dbReference type="SAM" id="Phobius"/>
    </source>
</evidence>
<sequence length="62" mass="7241">MKIYFIMYLMMTIDIINNIYCFLWTWSKLGLLNLGPNSLKTMFDLHCIASKTFILQDNSSLG</sequence>
<accession>A0A317Y646</accession>